<dbReference type="SUPFAM" id="SSF50249">
    <property type="entry name" value="Nucleic acid-binding proteins"/>
    <property type="match status" value="1"/>
</dbReference>
<dbReference type="PANTHER" id="PTHR11673">
    <property type="entry name" value="TRANSLATION INITIATION FACTOR 5A FAMILY MEMBER"/>
    <property type="match status" value="1"/>
</dbReference>
<comment type="caution">
    <text evidence="6">The sequence shown here is derived from an EMBL/GenBank/DDBJ whole genome shotgun (WGS) entry which is preliminary data.</text>
</comment>
<dbReference type="GO" id="GO:0003746">
    <property type="term" value="F:translation elongation factor activity"/>
    <property type="evidence" value="ECO:0007669"/>
    <property type="project" value="InterPro"/>
</dbReference>
<protein>
    <recommendedName>
        <fullName evidence="8">Translation elongation factor IF5A C-terminal domain-containing protein</fullName>
    </recommendedName>
</protein>
<dbReference type="InterPro" id="IPR014722">
    <property type="entry name" value="Rib_uL2_dom2"/>
</dbReference>
<keyword evidence="7" id="KW-1185">Reference proteome</keyword>
<feature type="domain" description="Translation initiation factor 5A C-terminal" evidence="4">
    <location>
        <begin position="371"/>
        <end position="436"/>
    </location>
</feature>
<dbReference type="FunFam" id="2.30.30.30:FF:000033">
    <property type="entry name" value="Woronin body major protein HEX1"/>
    <property type="match status" value="1"/>
</dbReference>
<comment type="similarity">
    <text evidence="2">Belongs to the eIF-5A family. Hex1 subfamily.</text>
</comment>
<dbReference type="Gene3D" id="2.40.50.140">
    <property type="entry name" value="Nucleic acid-binding proteins"/>
    <property type="match status" value="1"/>
</dbReference>
<dbReference type="Gene3D" id="2.30.30.30">
    <property type="match status" value="1"/>
</dbReference>
<dbReference type="CDD" id="cd04469">
    <property type="entry name" value="S1_Hex1"/>
    <property type="match status" value="1"/>
</dbReference>
<dbReference type="GO" id="GO:0030428">
    <property type="term" value="C:cell septum"/>
    <property type="evidence" value="ECO:0007669"/>
    <property type="project" value="UniProtKB-SubCell"/>
</dbReference>
<dbReference type="InterPro" id="IPR012340">
    <property type="entry name" value="NA-bd_OB-fold"/>
</dbReference>
<dbReference type="InterPro" id="IPR001884">
    <property type="entry name" value="IF5A-like"/>
</dbReference>
<dbReference type="GO" id="GO:0003723">
    <property type="term" value="F:RNA binding"/>
    <property type="evidence" value="ECO:0007669"/>
    <property type="project" value="InterPro"/>
</dbReference>
<evidence type="ECO:0000313" key="7">
    <source>
        <dbReference type="Proteomes" id="UP000696280"/>
    </source>
</evidence>
<feature type="region of interest" description="Disordered" evidence="3">
    <location>
        <begin position="131"/>
        <end position="162"/>
    </location>
</feature>
<evidence type="ECO:0008006" key="8">
    <source>
        <dbReference type="Google" id="ProtNLM"/>
    </source>
</evidence>
<evidence type="ECO:0000256" key="3">
    <source>
        <dbReference type="SAM" id="MobiDB-lite"/>
    </source>
</evidence>
<dbReference type="GO" id="GO:0045905">
    <property type="term" value="P:positive regulation of translational termination"/>
    <property type="evidence" value="ECO:0007669"/>
    <property type="project" value="InterPro"/>
</dbReference>
<dbReference type="InterPro" id="IPR008991">
    <property type="entry name" value="Translation_prot_SH3-like_sf"/>
</dbReference>
<dbReference type="GO" id="GO:0140266">
    <property type="term" value="C:Woronin body"/>
    <property type="evidence" value="ECO:0007669"/>
    <property type="project" value="UniProtKB-ARBA"/>
</dbReference>
<organism evidence="6 7">
    <name type="scientific">Hymenoscyphus fraxineus</name>
    <dbReference type="NCBI Taxonomy" id="746836"/>
    <lineage>
        <taxon>Eukaryota</taxon>
        <taxon>Fungi</taxon>
        <taxon>Dikarya</taxon>
        <taxon>Ascomycota</taxon>
        <taxon>Pezizomycotina</taxon>
        <taxon>Leotiomycetes</taxon>
        <taxon>Helotiales</taxon>
        <taxon>Helotiaceae</taxon>
        <taxon>Hymenoscyphus</taxon>
    </lineage>
</organism>
<reference evidence="6" key="1">
    <citation type="submission" date="2021-07" db="EMBL/GenBank/DDBJ databases">
        <authorList>
            <person name="Durling M."/>
        </authorList>
    </citation>
    <scope>NUCLEOTIDE SEQUENCE</scope>
</reference>
<dbReference type="Pfam" id="PF01287">
    <property type="entry name" value="eIF-5a"/>
    <property type="match status" value="1"/>
</dbReference>
<feature type="region of interest" description="Disordered" evidence="3">
    <location>
        <begin position="1"/>
        <end position="25"/>
    </location>
</feature>
<dbReference type="InterPro" id="IPR037318">
    <property type="entry name" value="Hex1_S1"/>
</dbReference>
<dbReference type="Pfam" id="PF21485">
    <property type="entry name" value="IF5A-like_N"/>
    <property type="match status" value="1"/>
</dbReference>
<dbReference type="GO" id="GO:0043022">
    <property type="term" value="F:ribosome binding"/>
    <property type="evidence" value="ECO:0007669"/>
    <property type="project" value="InterPro"/>
</dbReference>
<gene>
    <name evidence="6" type="ORF">HYFRA_00000231</name>
</gene>
<name>A0A9N9PSD3_9HELO</name>
<accession>A0A9N9PSD3</accession>
<dbReference type="AlphaFoldDB" id="A0A9N9PSD3"/>
<comment type="subcellular location">
    <subcellularLocation>
        <location evidence="1">Cell septum</location>
    </subcellularLocation>
</comment>
<feature type="compositionally biased region" description="Basic and acidic residues" evidence="3">
    <location>
        <begin position="139"/>
        <end position="151"/>
    </location>
</feature>
<dbReference type="EMBL" id="CAJVRL010000081">
    <property type="protein sequence ID" value="CAG8957891.1"/>
    <property type="molecule type" value="Genomic_DNA"/>
</dbReference>
<dbReference type="SUPFAM" id="SSF50104">
    <property type="entry name" value="Translation proteins SH3-like domain"/>
    <property type="match status" value="1"/>
</dbReference>
<evidence type="ECO:0000256" key="2">
    <source>
        <dbReference type="ARBA" id="ARBA00061629"/>
    </source>
</evidence>
<dbReference type="InterPro" id="IPR048670">
    <property type="entry name" value="IF5A-like_N"/>
</dbReference>
<evidence type="ECO:0000313" key="6">
    <source>
        <dbReference type="EMBL" id="CAG8957891.1"/>
    </source>
</evidence>
<evidence type="ECO:0000256" key="1">
    <source>
        <dbReference type="ARBA" id="ARBA00004431"/>
    </source>
</evidence>
<evidence type="ECO:0000259" key="5">
    <source>
        <dbReference type="Pfam" id="PF21485"/>
    </source>
</evidence>
<proteinExistence type="inferred from homology"/>
<dbReference type="Proteomes" id="UP000696280">
    <property type="component" value="Unassembled WGS sequence"/>
</dbReference>
<dbReference type="OrthoDB" id="9975114at2759"/>
<dbReference type="GO" id="GO:0045901">
    <property type="term" value="P:positive regulation of translational elongation"/>
    <property type="evidence" value="ECO:0007669"/>
    <property type="project" value="InterPro"/>
</dbReference>
<dbReference type="InterPro" id="IPR020189">
    <property type="entry name" value="IF5A_C"/>
</dbReference>
<sequence length="443" mass="50139">MELEPGPDLGGSAGPTGSPVEHKHTSTHIDIELPHRHHHHHQHKPSASVVSLGPHQRRRYDNHSSSHSDITIELPRHRHHHSHESEIDLSERQYRAKFQPTYREEVRVQDNYTVDPPRIEAARPGFQEARLSTSTTVDPPHKFQSEARPESRVGGTTVDAPRFRPTKTYQEEVRVNDYTVDAAPRYQPPARHEHITITEETVVPPARSTTNKMGYYDEDGHYHSFRHGLQRAADRVLGRHHHHHDHHGHHHEERIVRVRHDYPHVERREEKIELTAGPASARATAPAVAPEPASYTPNTVTIPCHHIRVGDLLILQGRPCQVIRITTSSATGQHRYLGVDLFTKQLHEESSFIANPSPSVVVQTMLGPVFKQYRVLDLQDGTVVAMTETGDVKQAIPVIDQSKLWQRLKDAFDSGRGSVRVMILADHGSELAVDMKVIHGSRL</sequence>
<feature type="domain" description="Translation initiation factor 5A-like N-terminal" evidence="5">
    <location>
        <begin position="298"/>
        <end position="349"/>
    </location>
</feature>
<evidence type="ECO:0000259" key="4">
    <source>
        <dbReference type="Pfam" id="PF01287"/>
    </source>
</evidence>